<dbReference type="GO" id="GO:0046872">
    <property type="term" value="F:metal ion binding"/>
    <property type="evidence" value="ECO:0007669"/>
    <property type="project" value="UniProtKB-KW"/>
</dbReference>
<accession>A0A6J7AWJ9</accession>
<dbReference type="GO" id="GO:0000166">
    <property type="term" value="F:nucleotide binding"/>
    <property type="evidence" value="ECO:0007669"/>
    <property type="project" value="UniProtKB-KW"/>
</dbReference>
<dbReference type="GO" id="GO:0036220">
    <property type="term" value="F:ITP diphosphatase activity"/>
    <property type="evidence" value="ECO:0007669"/>
    <property type="project" value="UniProtKB-EC"/>
</dbReference>
<evidence type="ECO:0000256" key="11">
    <source>
        <dbReference type="ARBA" id="ARBA00066468"/>
    </source>
</evidence>
<dbReference type="AlphaFoldDB" id="A0A6J7AWJ9"/>
<evidence type="ECO:0000256" key="6">
    <source>
        <dbReference type="ARBA" id="ARBA00022801"/>
    </source>
</evidence>
<dbReference type="GO" id="GO:0005829">
    <property type="term" value="C:cytosol"/>
    <property type="evidence" value="ECO:0007669"/>
    <property type="project" value="TreeGrafter"/>
</dbReference>
<comment type="cofactor">
    <cofactor evidence="1">
        <name>Mg(2+)</name>
        <dbReference type="ChEBI" id="CHEBI:18420"/>
    </cofactor>
</comment>
<evidence type="ECO:0000256" key="9">
    <source>
        <dbReference type="ARBA" id="ARBA00051875"/>
    </source>
</evidence>
<dbReference type="CDD" id="cd00515">
    <property type="entry name" value="HAM1"/>
    <property type="match status" value="1"/>
</dbReference>
<evidence type="ECO:0000256" key="3">
    <source>
        <dbReference type="ARBA" id="ARBA00011738"/>
    </source>
</evidence>
<evidence type="ECO:0000256" key="4">
    <source>
        <dbReference type="ARBA" id="ARBA00022723"/>
    </source>
</evidence>
<evidence type="ECO:0000256" key="8">
    <source>
        <dbReference type="ARBA" id="ARBA00023080"/>
    </source>
</evidence>
<keyword evidence="4" id="KW-0479">Metal-binding</keyword>
<evidence type="ECO:0000256" key="15">
    <source>
        <dbReference type="ARBA" id="ARBA00083186"/>
    </source>
</evidence>
<dbReference type="FunFam" id="3.90.950.10:FF:000001">
    <property type="entry name" value="dITP/XTP pyrophosphatase"/>
    <property type="match status" value="1"/>
</dbReference>
<keyword evidence="7" id="KW-0460">Magnesium</keyword>
<dbReference type="PANTHER" id="PTHR11067:SF9">
    <property type="entry name" value="INOSINE TRIPHOSPHATE PYROPHOSPHATASE"/>
    <property type="match status" value="1"/>
</dbReference>
<dbReference type="InterPro" id="IPR020922">
    <property type="entry name" value="dITP/XTP_pyrophosphatase"/>
</dbReference>
<evidence type="ECO:0000256" key="2">
    <source>
        <dbReference type="ARBA" id="ARBA00008023"/>
    </source>
</evidence>
<evidence type="ECO:0000256" key="1">
    <source>
        <dbReference type="ARBA" id="ARBA00001946"/>
    </source>
</evidence>
<evidence type="ECO:0000256" key="16">
    <source>
        <dbReference type="ARBA" id="ARBA00083635"/>
    </source>
</evidence>
<evidence type="ECO:0000256" key="12">
    <source>
        <dbReference type="ARBA" id="ARBA00071289"/>
    </source>
</evidence>
<dbReference type="GO" id="GO:0036222">
    <property type="term" value="F:XTP diphosphatase activity"/>
    <property type="evidence" value="ECO:0007669"/>
    <property type="project" value="UniProtKB-ARBA"/>
</dbReference>
<dbReference type="GO" id="GO:0017111">
    <property type="term" value="F:ribonucleoside triphosphate phosphatase activity"/>
    <property type="evidence" value="ECO:0007669"/>
    <property type="project" value="InterPro"/>
</dbReference>
<comment type="similarity">
    <text evidence="2">Belongs to the HAM1 NTPase family.</text>
</comment>
<evidence type="ECO:0000256" key="13">
    <source>
        <dbReference type="ARBA" id="ARBA00075987"/>
    </source>
</evidence>
<dbReference type="InterPro" id="IPR029001">
    <property type="entry name" value="ITPase-like_fam"/>
</dbReference>
<dbReference type="Pfam" id="PF01725">
    <property type="entry name" value="Ham1p_like"/>
    <property type="match status" value="1"/>
</dbReference>
<comment type="catalytic activity">
    <reaction evidence="10">
        <text>XTP + H2O = XMP + diphosphate + H(+)</text>
        <dbReference type="Rhea" id="RHEA:28610"/>
        <dbReference type="ChEBI" id="CHEBI:15377"/>
        <dbReference type="ChEBI" id="CHEBI:15378"/>
        <dbReference type="ChEBI" id="CHEBI:33019"/>
        <dbReference type="ChEBI" id="CHEBI:57464"/>
        <dbReference type="ChEBI" id="CHEBI:61314"/>
        <dbReference type="EC" id="3.6.1.66"/>
    </reaction>
</comment>
<comment type="subunit">
    <text evidence="3">Homodimer.</text>
</comment>
<evidence type="ECO:0000256" key="7">
    <source>
        <dbReference type="ARBA" id="ARBA00022842"/>
    </source>
</evidence>
<dbReference type="EC" id="3.6.1.66" evidence="11"/>
<dbReference type="PANTHER" id="PTHR11067">
    <property type="entry name" value="INOSINE TRIPHOSPHATE PYROPHOSPHATASE/HAM1 PROTEIN"/>
    <property type="match status" value="1"/>
</dbReference>
<keyword evidence="8" id="KW-0546">Nucleotide metabolism</keyword>
<reference evidence="17" key="1">
    <citation type="submission" date="2020-05" db="EMBL/GenBank/DDBJ databases">
        <authorList>
            <person name="Chiriac C."/>
            <person name="Salcher M."/>
            <person name="Ghai R."/>
            <person name="Kavagutti S V."/>
        </authorList>
    </citation>
    <scope>NUCLEOTIDE SEQUENCE</scope>
</reference>
<evidence type="ECO:0000256" key="14">
    <source>
        <dbReference type="ARBA" id="ARBA00078805"/>
    </source>
</evidence>
<comment type="catalytic activity">
    <reaction evidence="9">
        <text>dITP + H2O = dIMP + diphosphate + H(+)</text>
        <dbReference type="Rhea" id="RHEA:28342"/>
        <dbReference type="ChEBI" id="CHEBI:15377"/>
        <dbReference type="ChEBI" id="CHEBI:15378"/>
        <dbReference type="ChEBI" id="CHEBI:33019"/>
        <dbReference type="ChEBI" id="CHEBI:61194"/>
        <dbReference type="ChEBI" id="CHEBI:61382"/>
        <dbReference type="EC" id="3.6.1.66"/>
    </reaction>
</comment>
<dbReference type="GO" id="GO:0009117">
    <property type="term" value="P:nucleotide metabolic process"/>
    <property type="evidence" value="ECO:0007669"/>
    <property type="project" value="UniProtKB-KW"/>
</dbReference>
<evidence type="ECO:0000256" key="10">
    <source>
        <dbReference type="ARBA" id="ARBA00052017"/>
    </source>
</evidence>
<dbReference type="GO" id="GO:0035870">
    <property type="term" value="F:dITP diphosphatase activity"/>
    <property type="evidence" value="ECO:0007669"/>
    <property type="project" value="UniProtKB-ARBA"/>
</dbReference>
<evidence type="ECO:0000313" key="17">
    <source>
        <dbReference type="EMBL" id="CAB4837100.1"/>
    </source>
</evidence>
<evidence type="ECO:0000256" key="5">
    <source>
        <dbReference type="ARBA" id="ARBA00022741"/>
    </source>
</evidence>
<keyword evidence="6" id="KW-0378">Hydrolase</keyword>
<dbReference type="SUPFAM" id="SSF52972">
    <property type="entry name" value="ITPase-like"/>
    <property type="match status" value="1"/>
</dbReference>
<protein>
    <recommendedName>
        <fullName evidence="12">dITP/XTP pyrophosphatase</fullName>
        <ecNumber evidence="11">3.6.1.66</ecNumber>
    </recommendedName>
    <alternativeName>
        <fullName evidence="13">Non-canonical purine NTP pyrophosphatase</fullName>
    </alternativeName>
    <alternativeName>
        <fullName evidence="14">Non-standard purine NTP pyrophosphatase</fullName>
    </alternativeName>
    <alternativeName>
        <fullName evidence="16">Nucleoside-triphosphate diphosphatase</fullName>
    </alternativeName>
    <alternativeName>
        <fullName evidence="15">Nucleoside-triphosphate pyrophosphatase</fullName>
    </alternativeName>
</protein>
<proteinExistence type="inferred from homology"/>
<dbReference type="HAMAP" id="MF_01405">
    <property type="entry name" value="Non_canon_purine_NTPase"/>
    <property type="match status" value="1"/>
</dbReference>
<gene>
    <name evidence="17" type="ORF">UFOPK3227_00108</name>
</gene>
<dbReference type="EMBL" id="CAFAHD010000005">
    <property type="protein sequence ID" value="CAB4837100.1"/>
    <property type="molecule type" value="Genomic_DNA"/>
</dbReference>
<dbReference type="Gene3D" id="3.90.950.10">
    <property type="match status" value="1"/>
</dbReference>
<name>A0A6J7AWJ9_9ZZZZ</name>
<dbReference type="NCBIfam" id="TIGR00042">
    <property type="entry name" value="RdgB/HAM1 family non-canonical purine NTP pyrophosphatase"/>
    <property type="match status" value="1"/>
</dbReference>
<keyword evidence="5" id="KW-0547">Nucleotide-binding</keyword>
<sequence>MRQIVLATQNQGKIAEFERLLSQFAQDIQVLGLRDFPDMPDIEETGRTFSENALLKAHGVCEFTSLPALADDSGLCIDYLNGDPGIFSARWAGNHGDDLANITKVLSQLIGVEEEQRSAHFVCQVALVFPAGHKSENLEVMERGELAGFITLQPRGTAGFGYDPIFQPAGQQLTLGEFAHGEKDKISHRGIALRAIAPRIKELL</sequence>
<organism evidence="17">
    <name type="scientific">freshwater metagenome</name>
    <dbReference type="NCBI Taxonomy" id="449393"/>
    <lineage>
        <taxon>unclassified sequences</taxon>
        <taxon>metagenomes</taxon>
        <taxon>ecological metagenomes</taxon>
    </lineage>
</organism>
<dbReference type="GO" id="GO:0009146">
    <property type="term" value="P:purine nucleoside triphosphate catabolic process"/>
    <property type="evidence" value="ECO:0007669"/>
    <property type="project" value="UniProtKB-ARBA"/>
</dbReference>
<dbReference type="InterPro" id="IPR002637">
    <property type="entry name" value="RdgB/HAM1"/>
</dbReference>